<evidence type="ECO:0000256" key="1">
    <source>
        <dbReference type="SAM" id="Phobius"/>
    </source>
</evidence>
<evidence type="ECO:0000313" key="2">
    <source>
        <dbReference type="EMBL" id="AHD03155.1"/>
    </source>
</evidence>
<dbReference type="STRING" id="999552.METH_14825"/>
<protein>
    <recommendedName>
        <fullName evidence="4">EamA domain-containing protein</fullName>
    </recommendedName>
</protein>
<name>V9W0J3_9RHOB</name>
<accession>V9W0J3</accession>
<gene>
    <name evidence="2" type="ORF">METH_14825</name>
</gene>
<organism evidence="2 3">
    <name type="scientific">Leisingera methylohalidivorans DSM 14336</name>
    <dbReference type="NCBI Taxonomy" id="999552"/>
    <lineage>
        <taxon>Bacteria</taxon>
        <taxon>Pseudomonadati</taxon>
        <taxon>Pseudomonadota</taxon>
        <taxon>Alphaproteobacteria</taxon>
        <taxon>Rhodobacterales</taxon>
        <taxon>Roseobacteraceae</taxon>
        <taxon>Leisingera</taxon>
    </lineage>
</organism>
<dbReference type="Proteomes" id="UP000018780">
    <property type="component" value="Chromosome"/>
</dbReference>
<dbReference type="AlphaFoldDB" id="V9W0J3"/>
<proteinExistence type="predicted"/>
<evidence type="ECO:0000313" key="3">
    <source>
        <dbReference type="Proteomes" id="UP000018780"/>
    </source>
</evidence>
<keyword evidence="3" id="KW-1185">Reference proteome</keyword>
<feature type="transmembrane region" description="Helical" evidence="1">
    <location>
        <begin position="31"/>
        <end position="52"/>
    </location>
</feature>
<reference evidence="2 3" key="1">
    <citation type="submission" date="2013-09" db="EMBL/GenBank/DDBJ databases">
        <authorList>
            <consortium name="DOE Joint Genome Institute"/>
            <person name="Klenk H.-P."/>
            <person name="Huntemann M."/>
            <person name="Han J."/>
            <person name="Chen A."/>
            <person name="Kyrpides N."/>
            <person name="Mavromatis K."/>
            <person name="Markowitz V."/>
            <person name="Palaniappan K."/>
            <person name="Ivanova N."/>
            <person name="Schaumberg A."/>
            <person name="Pati A."/>
            <person name="Liolios K."/>
            <person name="Nordberg H.P."/>
            <person name="Cantor M.N."/>
            <person name="Hua S.X."/>
            <person name="Woyke T."/>
        </authorList>
    </citation>
    <scope>NUCLEOTIDE SEQUENCE [LARGE SCALE GENOMIC DNA]</scope>
    <source>
        <strain evidence="2 3">DSM 14336</strain>
    </source>
</reference>
<dbReference type="EMBL" id="CP006773">
    <property type="protein sequence ID" value="AHD03155.1"/>
    <property type="molecule type" value="Genomic_DNA"/>
</dbReference>
<dbReference type="HOGENOM" id="CLU_1893595_0_0_5"/>
<sequence>MVVFCIMSGLLGFNFPFSLESFAAPHLPVFVLVVVVVATMPIMTLGLSAAISPQSLSKGAISAVIPGFVEVLFLLWDTARSSQAGGADIIWVALAFGVLILHAANTVFDVTKWPVAADAIQVAHAQACSCQSLL</sequence>
<evidence type="ECO:0008006" key="4">
    <source>
        <dbReference type="Google" id="ProtNLM"/>
    </source>
</evidence>
<keyword evidence="1" id="KW-1133">Transmembrane helix</keyword>
<feature type="transmembrane region" description="Helical" evidence="1">
    <location>
        <begin position="59"/>
        <end position="77"/>
    </location>
</feature>
<dbReference type="KEGG" id="lmd:METH_14825"/>
<keyword evidence="1" id="KW-0472">Membrane</keyword>
<keyword evidence="1" id="KW-0812">Transmembrane</keyword>
<feature type="transmembrane region" description="Helical" evidence="1">
    <location>
        <begin position="89"/>
        <end position="108"/>
    </location>
</feature>